<protein>
    <submittedName>
        <fullName evidence="2">BrnA antitoxin family protein</fullName>
    </submittedName>
</protein>
<feature type="compositionally biased region" description="Basic and acidic residues" evidence="1">
    <location>
        <begin position="1"/>
        <end position="21"/>
    </location>
</feature>
<evidence type="ECO:0000256" key="1">
    <source>
        <dbReference type="SAM" id="MobiDB-lite"/>
    </source>
</evidence>
<evidence type="ECO:0000313" key="3">
    <source>
        <dbReference type="Proteomes" id="UP001595648"/>
    </source>
</evidence>
<dbReference type="InterPro" id="IPR025528">
    <property type="entry name" value="BrnA_antitoxin"/>
</dbReference>
<name>A0ABV7MN62_9HYPH</name>
<sequence length="103" mass="11739">MTKRKPQTEFEPGHGYRKEDWDAVSDNPEWSEEDFRNASPFAEVFPDLAESIRRSRGRPALDNPKKQVTLRLDSDVVAQFRAGGPGWQSRINDILRKAVGLAK</sequence>
<proteinExistence type="predicted"/>
<accession>A0ABV7MN62</accession>
<reference evidence="3" key="1">
    <citation type="journal article" date="2019" name="Int. J. Syst. Evol. Microbiol.">
        <title>The Global Catalogue of Microorganisms (GCM) 10K type strain sequencing project: providing services to taxonomists for standard genome sequencing and annotation.</title>
        <authorList>
            <consortium name="The Broad Institute Genomics Platform"/>
            <consortium name="The Broad Institute Genome Sequencing Center for Infectious Disease"/>
            <person name="Wu L."/>
            <person name="Ma J."/>
        </authorList>
    </citation>
    <scope>NUCLEOTIDE SEQUENCE [LARGE SCALE GENOMIC DNA]</scope>
    <source>
        <strain evidence="3">ICMP 19515</strain>
    </source>
</reference>
<gene>
    <name evidence="2" type="ORF">ACFOJ9_12455</name>
</gene>
<organism evidence="2 3">
    <name type="scientific">Mesorhizobium cantuariense</name>
    <dbReference type="NCBI Taxonomy" id="1300275"/>
    <lineage>
        <taxon>Bacteria</taxon>
        <taxon>Pseudomonadati</taxon>
        <taxon>Pseudomonadota</taxon>
        <taxon>Alphaproteobacteria</taxon>
        <taxon>Hyphomicrobiales</taxon>
        <taxon>Phyllobacteriaceae</taxon>
        <taxon>Mesorhizobium</taxon>
    </lineage>
</organism>
<dbReference type="RefSeq" id="WP_378979147.1">
    <property type="nucleotide sequence ID" value="NZ_JBHRVD010000001.1"/>
</dbReference>
<dbReference type="Proteomes" id="UP001595648">
    <property type="component" value="Unassembled WGS sequence"/>
</dbReference>
<dbReference type="EMBL" id="JBHRVD010000001">
    <property type="protein sequence ID" value="MFC3322589.1"/>
    <property type="molecule type" value="Genomic_DNA"/>
</dbReference>
<keyword evidence="3" id="KW-1185">Reference proteome</keyword>
<evidence type="ECO:0000313" key="2">
    <source>
        <dbReference type="EMBL" id="MFC3322589.1"/>
    </source>
</evidence>
<comment type="caution">
    <text evidence="2">The sequence shown here is derived from an EMBL/GenBank/DDBJ whole genome shotgun (WGS) entry which is preliminary data.</text>
</comment>
<dbReference type="Pfam" id="PF14384">
    <property type="entry name" value="BrnA_antitoxin"/>
    <property type="match status" value="1"/>
</dbReference>
<feature type="region of interest" description="Disordered" evidence="1">
    <location>
        <begin position="1"/>
        <end position="33"/>
    </location>
</feature>